<dbReference type="SUPFAM" id="SSF69000">
    <property type="entry name" value="FAD-dependent thiol oxidase"/>
    <property type="match status" value="1"/>
</dbReference>
<dbReference type="InterPro" id="IPR017905">
    <property type="entry name" value="ERV/ALR_sulphydryl_oxidase"/>
</dbReference>
<dbReference type="PROSITE" id="PS51324">
    <property type="entry name" value="ERV_ALR"/>
    <property type="match status" value="1"/>
</dbReference>
<keyword evidence="5 9" id="KW-0560">Oxidoreductase</keyword>
<dbReference type="Gene3D" id="1.20.120.310">
    <property type="entry name" value="ERV/ALR sulfhydryl oxidase domain"/>
    <property type="match status" value="1"/>
</dbReference>
<keyword evidence="4 9" id="KW-0274">FAD</keyword>
<protein>
    <recommendedName>
        <fullName evidence="9">Sulfhydryl oxidase</fullName>
        <ecNumber evidence="9">1.8.3.2</ecNumber>
    </recommendedName>
</protein>
<dbReference type="PANTHER" id="PTHR12645:SF0">
    <property type="entry name" value="FAD-LINKED SULFHYDRYL OXIDASE ALR"/>
    <property type="match status" value="1"/>
</dbReference>
<dbReference type="AlphaFoldDB" id="A0AAJ6QYH4"/>
<evidence type="ECO:0000313" key="13">
    <source>
        <dbReference type="RefSeq" id="XP_003748213.1"/>
    </source>
</evidence>
<dbReference type="EC" id="1.8.3.2" evidence="9"/>
<dbReference type="GO" id="GO:0016971">
    <property type="term" value="F:flavin-dependent sulfhydryl oxidase activity"/>
    <property type="evidence" value="ECO:0007669"/>
    <property type="project" value="InterPro"/>
</dbReference>
<dbReference type="GO" id="GO:0050660">
    <property type="term" value="F:flavin adenine dinucleotide binding"/>
    <property type="evidence" value="ECO:0007669"/>
    <property type="project" value="TreeGrafter"/>
</dbReference>
<reference evidence="13" key="1">
    <citation type="submission" date="2025-08" db="UniProtKB">
        <authorList>
            <consortium name="RefSeq"/>
        </authorList>
    </citation>
    <scope>IDENTIFICATION</scope>
</reference>
<feature type="domain" description="ERV/ALR sulfhydryl oxidase" evidence="11">
    <location>
        <begin position="51"/>
        <end position="151"/>
    </location>
</feature>
<evidence type="ECO:0000256" key="7">
    <source>
        <dbReference type="ARBA" id="ARBA00023157"/>
    </source>
</evidence>
<dbReference type="CTD" id="32991"/>
<sequence>MEYGDYESRTRHSPRSRTPPHDGDAPCRACTNFKSLLKSKSGKATAVPKDCPLDRDQLGQHTWSFLHTVAAYFPKKPSLEQQAGMKTFLDLLGKFYPCDHCAADFRTEMEQSPPKVSSREALSQWMCEQHNIVNRKLGKKEFDCTKVLERWLHGPEDGSCG</sequence>
<proteinExistence type="predicted"/>
<dbReference type="GO" id="GO:0005758">
    <property type="term" value="C:mitochondrial intermembrane space"/>
    <property type="evidence" value="ECO:0007669"/>
    <property type="project" value="UniProtKB-SubCell"/>
</dbReference>
<evidence type="ECO:0000256" key="6">
    <source>
        <dbReference type="ARBA" id="ARBA00023128"/>
    </source>
</evidence>
<dbReference type="GeneID" id="100908474"/>
<evidence type="ECO:0000256" key="3">
    <source>
        <dbReference type="ARBA" id="ARBA00022630"/>
    </source>
</evidence>
<name>A0AAJ6QYH4_9ACAR</name>
<evidence type="ECO:0000256" key="2">
    <source>
        <dbReference type="ARBA" id="ARBA00004569"/>
    </source>
</evidence>
<organism evidence="12 13">
    <name type="scientific">Galendromus occidentalis</name>
    <name type="common">western predatory mite</name>
    <dbReference type="NCBI Taxonomy" id="34638"/>
    <lineage>
        <taxon>Eukaryota</taxon>
        <taxon>Metazoa</taxon>
        <taxon>Ecdysozoa</taxon>
        <taxon>Arthropoda</taxon>
        <taxon>Chelicerata</taxon>
        <taxon>Arachnida</taxon>
        <taxon>Acari</taxon>
        <taxon>Parasitiformes</taxon>
        <taxon>Mesostigmata</taxon>
        <taxon>Gamasina</taxon>
        <taxon>Phytoseioidea</taxon>
        <taxon>Phytoseiidae</taxon>
        <taxon>Typhlodrominae</taxon>
        <taxon>Galendromus</taxon>
    </lineage>
</organism>
<evidence type="ECO:0000256" key="10">
    <source>
        <dbReference type="SAM" id="MobiDB-lite"/>
    </source>
</evidence>
<evidence type="ECO:0000313" key="12">
    <source>
        <dbReference type="Proteomes" id="UP000694867"/>
    </source>
</evidence>
<dbReference type="FunFam" id="1.20.120.310:FF:000003">
    <property type="entry name" value="Sulfhydryl oxidase"/>
    <property type="match status" value="1"/>
</dbReference>
<dbReference type="Proteomes" id="UP000694867">
    <property type="component" value="Unplaced"/>
</dbReference>
<keyword evidence="6" id="KW-0496">Mitochondrion</keyword>
<dbReference type="RefSeq" id="XP_003748213.1">
    <property type="nucleotide sequence ID" value="XM_003748165.1"/>
</dbReference>
<evidence type="ECO:0000259" key="11">
    <source>
        <dbReference type="PROSITE" id="PS51324"/>
    </source>
</evidence>
<comment type="catalytic activity">
    <reaction evidence="8 9">
        <text>2 R'C(R)SH + O2 = R'C(R)S-S(R)CR' + H2O2</text>
        <dbReference type="Rhea" id="RHEA:17357"/>
        <dbReference type="ChEBI" id="CHEBI:15379"/>
        <dbReference type="ChEBI" id="CHEBI:16240"/>
        <dbReference type="ChEBI" id="CHEBI:16520"/>
        <dbReference type="ChEBI" id="CHEBI:17412"/>
        <dbReference type="EC" id="1.8.3.2"/>
    </reaction>
</comment>
<comment type="cofactor">
    <cofactor evidence="1 9">
        <name>FAD</name>
        <dbReference type="ChEBI" id="CHEBI:57692"/>
    </cofactor>
</comment>
<evidence type="ECO:0000256" key="9">
    <source>
        <dbReference type="RuleBase" id="RU371123"/>
    </source>
</evidence>
<keyword evidence="7" id="KW-1015">Disulfide bond</keyword>
<feature type="compositionally biased region" description="Basic and acidic residues" evidence="10">
    <location>
        <begin position="1"/>
        <end position="10"/>
    </location>
</feature>
<dbReference type="InterPro" id="IPR036774">
    <property type="entry name" value="ERV/ALR_sulphydryl_oxid_sf"/>
</dbReference>
<dbReference type="KEGG" id="goe:100908474"/>
<keyword evidence="3 9" id="KW-0285">Flavoprotein</keyword>
<evidence type="ECO:0000256" key="1">
    <source>
        <dbReference type="ARBA" id="ARBA00001974"/>
    </source>
</evidence>
<dbReference type="PANTHER" id="PTHR12645">
    <property type="entry name" value="ALR/ERV"/>
    <property type="match status" value="1"/>
</dbReference>
<accession>A0AAJ6QYH4</accession>
<comment type="subcellular location">
    <subcellularLocation>
        <location evidence="2">Mitochondrion intermembrane space</location>
    </subcellularLocation>
</comment>
<gene>
    <name evidence="13" type="primary">LOC100908474</name>
</gene>
<evidence type="ECO:0000256" key="4">
    <source>
        <dbReference type="ARBA" id="ARBA00022827"/>
    </source>
</evidence>
<keyword evidence="12" id="KW-1185">Reference proteome</keyword>
<dbReference type="Pfam" id="PF04777">
    <property type="entry name" value="Evr1_Alr"/>
    <property type="match status" value="1"/>
</dbReference>
<evidence type="ECO:0000256" key="8">
    <source>
        <dbReference type="ARBA" id="ARBA00048864"/>
    </source>
</evidence>
<feature type="region of interest" description="Disordered" evidence="10">
    <location>
        <begin position="1"/>
        <end position="26"/>
    </location>
</feature>
<dbReference type="InterPro" id="IPR039799">
    <property type="entry name" value="ALR/ERV"/>
</dbReference>
<evidence type="ECO:0000256" key="5">
    <source>
        <dbReference type="ARBA" id="ARBA00023002"/>
    </source>
</evidence>